<dbReference type="InParanoid" id="A0A3N4LLB5"/>
<protein>
    <submittedName>
        <fullName evidence="1">Uncharacterized protein</fullName>
    </submittedName>
</protein>
<dbReference type="EMBL" id="ML121544">
    <property type="protein sequence ID" value="RPB23717.1"/>
    <property type="molecule type" value="Genomic_DNA"/>
</dbReference>
<accession>A0A3N4LLB5</accession>
<reference evidence="1 2" key="1">
    <citation type="journal article" date="2018" name="Nat. Ecol. Evol.">
        <title>Pezizomycetes genomes reveal the molecular basis of ectomycorrhizal truffle lifestyle.</title>
        <authorList>
            <person name="Murat C."/>
            <person name="Payen T."/>
            <person name="Noel B."/>
            <person name="Kuo A."/>
            <person name="Morin E."/>
            <person name="Chen J."/>
            <person name="Kohler A."/>
            <person name="Krizsan K."/>
            <person name="Balestrini R."/>
            <person name="Da Silva C."/>
            <person name="Montanini B."/>
            <person name="Hainaut M."/>
            <person name="Levati E."/>
            <person name="Barry K.W."/>
            <person name="Belfiori B."/>
            <person name="Cichocki N."/>
            <person name="Clum A."/>
            <person name="Dockter R.B."/>
            <person name="Fauchery L."/>
            <person name="Guy J."/>
            <person name="Iotti M."/>
            <person name="Le Tacon F."/>
            <person name="Lindquist E.A."/>
            <person name="Lipzen A."/>
            <person name="Malagnac F."/>
            <person name="Mello A."/>
            <person name="Molinier V."/>
            <person name="Miyauchi S."/>
            <person name="Poulain J."/>
            <person name="Riccioni C."/>
            <person name="Rubini A."/>
            <person name="Sitrit Y."/>
            <person name="Splivallo R."/>
            <person name="Traeger S."/>
            <person name="Wang M."/>
            <person name="Zifcakova L."/>
            <person name="Wipf D."/>
            <person name="Zambonelli A."/>
            <person name="Paolocci F."/>
            <person name="Nowrousian M."/>
            <person name="Ottonello S."/>
            <person name="Baldrian P."/>
            <person name="Spatafora J.W."/>
            <person name="Henrissat B."/>
            <person name="Nagy L.G."/>
            <person name="Aury J.M."/>
            <person name="Wincker P."/>
            <person name="Grigoriev I.V."/>
            <person name="Bonfante P."/>
            <person name="Martin F.M."/>
        </authorList>
    </citation>
    <scope>NUCLEOTIDE SEQUENCE [LARGE SCALE GENOMIC DNA]</scope>
    <source>
        <strain evidence="1 2">ATCC MYA-4762</strain>
    </source>
</reference>
<dbReference type="Proteomes" id="UP000267821">
    <property type="component" value="Unassembled WGS sequence"/>
</dbReference>
<dbReference type="AlphaFoldDB" id="A0A3N4LLB5"/>
<evidence type="ECO:0000313" key="1">
    <source>
        <dbReference type="EMBL" id="RPB23717.1"/>
    </source>
</evidence>
<dbReference type="InterPro" id="IPR052980">
    <property type="entry name" value="Crinkler_effector"/>
</dbReference>
<organism evidence="1 2">
    <name type="scientific">Terfezia boudieri ATCC MYA-4762</name>
    <dbReference type="NCBI Taxonomy" id="1051890"/>
    <lineage>
        <taxon>Eukaryota</taxon>
        <taxon>Fungi</taxon>
        <taxon>Dikarya</taxon>
        <taxon>Ascomycota</taxon>
        <taxon>Pezizomycotina</taxon>
        <taxon>Pezizomycetes</taxon>
        <taxon>Pezizales</taxon>
        <taxon>Pezizaceae</taxon>
        <taxon>Terfezia</taxon>
    </lineage>
</organism>
<gene>
    <name evidence="1" type="ORF">L211DRAFT_868318</name>
</gene>
<name>A0A3N4LLB5_9PEZI</name>
<dbReference type="OrthoDB" id="5365583at2759"/>
<proteinExistence type="predicted"/>
<keyword evidence="2" id="KW-1185">Reference proteome</keyword>
<dbReference type="PANTHER" id="PTHR33129">
    <property type="entry name" value="PROTEIN KINASE DOMAIN-CONTAINING PROTEIN-RELATED"/>
    <property type="match status" value="1"/>
</dbReference>
<evidence type="ECO:0000313" key="2">
    <source>
        <dbReference type="Proteomes" id="UP000267821"/>
    </source>
</evidence>
<sequence length="761" mass="86097">MSNKIFALKLQSPQSTAPPKDYILLLNEHFTPDEFVADLQQLYPAIPTTNGMPEIVVKGSYRMTPVQFLRYMMTMVTYTPEVEGGVCVPKLLGGGNNVKIEYVEGIATVARQPSNHAAFLVPDHHPFNLLYQSLWRKVAMAHQFIYTADVAVPFYAVENTSRSALPISYYQRQCKLLNLEGCFGGMGGYLPCSDDLSTLLIRAVYEELERHIRHDYADGKRGVLILGQPGIGKSVSLSYLLVQNLLHGYPTVLQTDKQGLYVFSDWGVEFINDTTVFSSSYISTAQDKTILALMDTTPSVYLVRNTRWFFIHASSPNEQQYRFWSKQLNPEVYYMAPWNWDEVVASRRFCMAGGLERDLVHFHMIYSLFGPIPRIIFKTLRPPLKSSSNEHIRFYGRWDVYEDMLRKKVNKAVKNRDLHFIEDQEPGVDSNTLMLIIPTATSPHQSTRPASTGISVFHTVRPITPHVIDLLVAATVAEDAKKGKLFFQHLIQKYPAFGSVEGTIFESLTHRVFEQGPTLTLYSLALPHPLLQGHVHAHDVIISLEPLPTSPGESAFRDLHTLRDALREAPGSHRIKEQAKNIYLRPRIGNLAAVDAIALITADHIAWRHRPLSFNAAYPTLVLFQATVSFDHPISSIGLNDLLQAIPIDGRRNPIIFLWVVPQNRIQQRYEAKATTLYPQQRVKDPPHGRQNPPLPNLYQMILTVSNNRLWSLAAWKSLKEDALDLQSVDLGLNEFESQGHIGDVVRKGQRILSSHINTMT</sequence>
<dbReference type="PANTHER" id="PTHR33129:SF1">
    <property type="entry name" value="ATP-BINDING PROTEIN"/>
    <property type="match status" value="1"/>
</dbReference>